<comment type="similarity">
    <text evidence="1">Belongs to the argonaute family.</text>
</comment>
<organism evidence="5 6">
    <name type="scientific">Heterodera schachtii</name>
    <name type="common">Sugarbeet cyst nematode worm</name>
    <name type="synonym">Tylenchus schachtii</name>
    <dbReference type="NCBI Taxonomy" id="97005"/>
    <lineage>
        <taxon>Eukaryota</taxon>
        <taxon>Metazoa</taxon>
        <taxon>Ecdysozoa</taxon>
        <taxon>Nematoda</taxon>
        <taxon>Chromadorea</taxon>
        <taxon>Rhabditida</taxon>
        <taxon>Tylenchina</taxon>
        <taxon>Tylenchomorpha</taxon>
        <taxon>Tylenchoidea</taxon>
        <taxon>Heteroderidae</taxon>
        <taxon>Heteroderinae</taxon>
        <taxon>Heterodera</taxon>
    </lineage>
</organism>
<dbReference type="SMART" id="SM00949">
    <property type="entry name" value="PAZ"/>
    <property type="match status" value="1"/>
</dbReference>
<proteinExistence type="inferred from homology"/>
<keyword evidence="6" id="KW-1185">Reference proteome</keyword>
<feature type="region of interest" description="Disordered" evidence="2">
    <location>
        <begin position="665"/>
        <end position="706"/>
    </location>
</feature>
<dbReference type="InterPro" id="IPR003165">
    <property type="entry name" value="Piwi"/>
</dbReference>
<dbReference type="Pfam" id="PF02170">
    <property type="entry name" value="PAZ"/>
    <property type="match status" value="1"/>
</dbReference>
<feature type="compositionally biased region" description="Low complexity" evidence="2">
    <location>
        <begin position="671"/>
        <end position="684"/>
    </location>
</feature>
<dbReference type="Gene3D" id="2.170.260.10">
    <property type="entry name" value="paz domain"/>
    <property type="match status" value="1"/>
</dbReference>
<comment type="caution">
    <text evidence="5">The sequence shown here is derived from an EMBL/GenBank/DDBJ whole genome shotgun (WGS) entry which is preliminary data.</text>
</comment>
<dbReference type="PANTHER" id="PTHR22891">
    <property type="entry name" value="EUKARYOTIC TRANSLATION INITIATION FACTOR 2C"/>
    <property type="match status" value="1"/>
</dbReference>
<evidence type="ECO:0000259" key="3">
    <source>
        <dbReference type="PROSITE" id="PS50821"/>
    </source>
</evidence>
<protein>
    <submittedName>
        <fullName evidence="5">Uncharacterized protein</fullName>
    </submittedName>
</protein>
<evidence type="ECO:0000313" key="5">
    <source>
        <dbReference type="EMBL" id="KAL3099624.1"/>
    </source>
</evidence>
<name>A0ABD2KAQ6_HETSC</name>
<evidence type="ECO:0000313" key="6">
    <source>
        <dbReference type="Proteomes" id="UP001620645"/>
    </source>
</evidence>
<dbReference type="Gene3D" id="3.40.50.2300">
    <property type="match status" value="1"/>
</dbReference>
<dbReference type="InterPro" id="IPR003100">
    <property type="entry name" value="PAZ_dom"/>
</dbReference>
<dbReference type="EMBL" id="JBICCN010000039">
    <property type="protein sequence ID" value="KAL3099624.1"/>
    <property type="molecule type" value="Genomic_DNA"/>
</dbReference>
<feature type="domain" description="PAZ" evidence="3">
    <location>
        <begin position="289"/>
        <end position="402"/>
    </location>
</feature>
<gene>
    <name evidence="5" type="ORF">niasHS_003079</name>
</gene>
<evidence type="ECO:0000256" key="2">
    <source>
        <dbReference type="SAM" id="MobiDB-lite"/>
    </source>
</evidence>
<feature type="domain" description="Piwi" evidence="4">
    <location>
        <begin position="567"/>
        <end position="922"/>
    </location>
</feature>
<sequence>MELLRSTQSLKNREAENYLVQRDIEKGSTVMAAKKEPGKGRGSTVAATVTTNLFGIDMKRPVTVFRYEVKISGHIMPRSGEELVIDLTEQTKFDFLNVDRRYLCRDVFREFERRIETKGNMLYYDLSHTLFALKKLDINENGIIEQFTTDKILDRDPLLKHFPLYSVTVTPVVSEGGQLTIGDFAFLTNDVAQMDQSLAQFLNIASSQSVFSDPNGHFMHYSASSIYLMRPEEHGFTAADSPQFRSNSSFLGIGMDKSVRIVENGLKQGDVAGAKAAMVVQVQKTPFHKVEPMLEKFKKVVPRWNGGLLENGELAHVSRMLRGLYVHTTYNQQAIQRFPIYAFSPTNAKTEIVMVEDGQITVEQYYAHRYDIKLSAPCAPLVIRRERGKSTHYPMELLMICDYQRVRSAQMTPETNQEMIKACAIPPFLLRKQTDQLTNVLALNQSDHLTKASIRFAERPMEVPARILNPMQLKYADDKLELPGGDCRWRAGRYLLPAQINSWCAIALVDNSRDNNISLAGWKDFVDRYKQMMRMKGMTFEEPSVTEVYNVGNFDLRDHFTRMQNSGVEFVLVGHPKGHSGDSVHHQMKYNELGTEVITQSVLIATVNRIKSRGGAAETLENIVNKTNMKMGGLNYALPCVSEGMLKKTLVIGFAVNHPAGGFGMDSEQKNGNGSNGTSDTGSDAASDNGNGANGHKPQKKPQVVEKRVPSVVGYSANIGENNNFEFVGDYKYQEARRDEKLQIIDHIVCHCLNMYKQRRNNKNPSSVIIYRNACGEGFYQHLLAYEVPLVKRLLAEHCNGKTKLTLIVVNKLQNIRFTPSNIRPNERATEQNVRPGTLIDKGVVSPQWTEFFLASQRALQGTARVPRYAILVDDNEYSMDKIQQFTFALCFGHQIVSSSISLPAPVYIALEYAKRGRNNFNTDQQSAEARAAAAEGWDNYDTLNNHLGFENKTYLSKWRVNA</sequence>
<accession>A0ABD2KAQ6</accession>
<dbReference type="Pfam" id="PF02171">
    <property type="entry name" value="Piwi"/>
    <property type="match status" value="1"/>
</dbReference>
<dbReference type="SMART" id="SM00950">
    <property type="entry name" value="Piwi"/>
    <property type="match status" value="1"/>
</dbReference>
<evidence type="ECO:0000259" key="4">
    <source>
        <dbReference type="PROSITE" id="PS50822"/>
    </source>
</evidence>
<dbReference type="InterPro" id="IPR012337">
    <property type="entry name" value="RNaseH-like_sf"/>
</dbReference>
<reference evidence="5 6" key="1">
    <citation type="submission" date="2024-10" db="EMBL/GenBank/DDBJ databases">
        <authorList>
            <person name="Kim D."/>
        </authorList>
    </citation>
    <scope>NUCLEOTIDE SEQUENCE [LARGE SCALE GENOMIC DNA]</scope>
    <source>
        <strain evidence="5">Taebaek</strain>
    </source>
</reference>
<dbReference type="PROSITE" id="PS50821">
    <property type="entry name" value="PAZ"/>
    <property type="match status" value="1"/>
</dbReference>
<dbReference type="AlphaFoldDB" id="A0ABD2KAQ6"/>
<dbReference type="SUPFAM" id="SSF101690">
    <property type="entry name" value="PAZ domain"/>
    <property type="match status" value="1"/>
</dbReference>
<dbReference type="SUPFAM" id="SSF53098">
    <property type="entry name" value="Ribonuclease H-like"/>
    <property type="match status" value="1"/>
</dbReference>
<dbReference type="Proteomes" id="UP001620645">
    <property type="component" value="Unassembled WGS sequence"/>
</dbReference>
<dbReference type="InterPro" id="IPR036397">
    <property type="entry name" value="RNaseH_sf"/>
</dbReference>
<dbReference type="Gene3D" id="3.30.420.10">
    <property type="entry name" value="Ribonuclease H-like superfamily/Ribonuclease H"/>
    <property type="match status" value="1"/>
</dbReference>
<dbReference type="PROSITE" id="PS50822">
    <property type="entry name" value="PIWI"/>
    <property type="match status" value="1"/>
</dbReference>
<evidence type="ECO:0000256" key="1">
    <source>
        <dbReference type="RuleBase" id="RU361178"/>
    </source>
</evidence>
<dbReference type="InterPro" id="IPR036085">
    <property type="entry name" value="PAZ_dom_sf"/>
</dbReference>
<dbReference type="CDD" id="cd02846">
    <property type="entry name" value="PAZ_argonaute_like"/>
    <property type="match status" value="1"/>
</dbReference>